<dbReference type="Gene3D" id="3.40.50.10860">
    <property type="entry name" value="Leucine Dehydrogenase, chain A, domain 1"/>
    <property type="match status" value="1"/>
</dbReference>
<dbReference type="EMBL" id="OU503052">
    <property type="protein sequence ID" value="CAI9780432.1"/>
    <property type="molecule type" value="Genomic_DNA"/>
</dbReference>
<dbReference type="Proteomes" id="UP000834106">
    <property type="component" value="Chromosome 17"/>
</dbReference>
<dbReference type="GO" id="GO:0009423">
    <property type="term" value="P:chorismate biosynthetic process"/>
    <property type="evidence" value="ECO:0007669"/>
    <property type="project" value="TreeGrafter"/>
</dbReference>
<gene>
    <name evidence="2" type="ORF">FPE_LOCUS27862</name>
</gene>
<feature type="domain" description="Shikimate dehydrogenase substrate binding N-terminal" evidence="1">
    <location>
        <begin position="10"/>
        <end position="40"/>
    </location>
</feature>
<reference evidence="2" key="1">
    <citation type="submission" date="2023-05" db="EMBL/GenBank/DDBJ databases">
        <authorList>
            <person name="Huff M."/>
        </authorList>
    </citation>
    <scope>NUCLEOTIDE SEQUENCE</scope>
</reference>
<evidence type="ECO:0000313" key="3">
    <source>
        <dbReference type="Proteomes" id="UP000834106"/>
    </source>
</evidence>
<organism evidence="2 3">
    <name type="scientific">Fraxinus pennsylvanica</name>
    <dbReference type="NCBI Taxonomy" id="56036"/>
    <lineage>
        <taxon>Eukaryota</taxon>
        <taxon>Viridiplantae</taxon>
        <taxon>Streptophyta</taxon>
        <taxon>Embryophyta</taxon>
        <taxon>Tracheophyta</taxon>
        <taxon>Spermatophyta</taxon>
        <taxon>Magnoliopsida</taxon>
        <taxon>eudicotyledons</taxon>
        <taxon>Gunneridae</taxon>
        <taxon>Pentapetalae</taxon>
        <taxon>asterids</taxon>
        <taxon>lamiids</taxon>
        <taxon>Lamiales</taxon>
        <taxon>Oleaceae</taxon>
        <taxon>Oleeae</taxon>
        <taxon>Fraxinus</taxon>
    </lineage>
</organism>
<dbReference type="PANTHER" id="PTHR21089">
    <property type="entry name" value="SHIKIMATE DEHYDROGENASE"/>
    <property type="match status" value="1"/>
</dbReference>
<dbReference type="InterPro" id="IPR013708">
    <property type="entry name" value="Shikimate_DH-bd_N"/>
</dbReference>
<evidence type="ECO:0000259" key="1">
    <source>
        <dbReference type="Pfam" id="PF08501"/>
    </source>
</evidence>
<dbReference type="AlphaFoldDB" id="A0AAD2E6D9"/>
<proteinExistence type="predicted"/>
<dbReference type="PANTHER" id="PTHR21089:SF1">
    <property type="entry name" value="BIFUNCTIONAL 3-DEHYDROQUINATE DEHYDRATASE_SHIKIMATE DEHYDROGENASE, CHLOROPLASTIC"/>
    <property type="match status" value="1"/>
</dbReference>
<dbReference type="InterPro" id="IPR046346">
    <property type="entry name" value="Aminoacid_DH-like_N_sf"/>
</dbReference>
<accession>A0AAD2E6D9</accession>
<dbReference type="Pfam" id="PF08501">
    <property type="entry name" value="Shikimate_dh_N"/>
    <property type="match status" value="1"/>
</dbReference>
<name>A0AAD2E6D9_9LAMI</name>
<protein>
    <recommendedName>
        <fullName evidence="1">Shikimate dehydrogenase substrate binding N-terminal domain-containing protein</fullName>
    </recommendedName>
</protein>
<dbReference type="GO" id="GO:0019632">
    <property type="term" value="P:shikimate metabolic process"/>
    <property type="evidence" value="ECO:0007669"/>
    <property type="project" value="TreeGrafter"/>
</dbReference>
<sequence length="113" mass="11794">MSSIVSDAPLIVTIPHKEAALACCDEVDPVAKSIGAVNCIVRHPDGKLVGCNTDYVGAISAIKDGLLDSHNGSTGIGSPLTVAFLLDKHRGVSAISYEFVPYVFYGAYVDVEG</sequence>
<dbReference type="GO" id="GO:0004764">
    <property type="term" value="F:shikimate 3-dehydrogenase (NADP+) activity"/>
    <property type="evidence" value="ECO:0007669"/>
    <property type="project" value="InterPro"/>
</dbReference>
<keyword evidence="3" id="KW-1185">Reference proteome</keyword>
<dbReference type="InterPro" id="IPR022893">
    <property type="entry name" value="Shikimate_DH_fam"/>
</dbReference>
<evidence type="ECO:0000313" key="2">
    <source>
        <dbReference type="EMBL" id="CAI9780432.1"/>
    </source>
</evidence>
<dbReference type="SUPFAM" id="SSF53223">
    <property type="entry name" value="Aminoacid dehydrogenase-like, N-terminal domain"/>
    <property type="match status" value="1"/>
</dbReference>